<evidence type="ECO:0000313" key="2">
    <source>
        <dbReference type="Proteomes" id="UP000612233"/>
    </source>
</evidence>
<dbReference type="Proteomes" id="UP000612233">
    <property type="component" value="Unassembled WGS sequence"/>
</dbReference>
<sequence>MIDTESINSFLESVPEPTREANRILYMQVRPPDENEIASVALAERGYLGCVSFAGAGNDDIIIRLLPGRNIGNSPVAIAWGYVTEGMTIAPDLKRFVAARLAQMDAADPDNFPTQEEQDQLLRFASEFGDVASTASVLQALNGARLIDEYHPRAGALWSAASGDDPLCMSLAATRILRERAIGHWFTKAVYEIPEVDIVWRIYLAYHLREQTGVDVTEAAWRLVMSDNVFDSTYDGYTRGPATANWENEPLVLAVQWLQQQQTLNSGYAQTDLWQAAQLYAANPLGYDGAAHLAVAKKIASDDPILAYTQTANAAAFFARATKETPKEAIVFAHQLAVENGWEDLSTVLEWARTDLEI</sequence>
<name>A0A927GJG8_9BACT</name>
<dbReference type="EMBL" id="JACXAD010000008">
    <property type="protein sequence ID" value="MBD2768101.1"/>
    <property type="molecule type" value="Genomic_DNA"/>
</dbReference>
<gene>
    <name evidence="1" type="ORF">IC235_09385</name>
</gene>
<dbReference type="RefSeq" id="WP_191004915.1">
    <property type="nucleotide sequence ID" value="NZ_JACXAD010000008.1"/>
</dbReference>
<proteinExistence type="predicted"/>
<accession>A0A927GJG8</accession>
<reference evidence="1" key="1">
    <citation type="submission" date="2020-09" db="EMBL/GenBank/DDBJ databases">
        <authorList>
            <person name="Kim M.K."/>
        </authorList>
    </citation>
    <scope>NUCLEOTIDE SEQUENCE</scope>
    <source>
        <strain evidence="1">BT664</strain>
    </source>
</reference>
<evidence type="ECO:0000313" key="1">
    <source>
        <dbReference type="EMBL" id="MBD2768101.1"/>
    </source>
</evidence>
<keyword evidence="2" id="KW-1185">Reference proteome</keyword>
<organism evidence="1 2">
    <name type="scientific">Hymenobacter montanus</name>
    <dbReference type="NCBI Taxonomy" id="2771359"/>
    <lineage>
        <taxon>Bacteria</taxon>
        <taxon>Pseudomonadati</taxon>
        <taxon>Bacteroidota</taxon>
        <taxon>Cytophagia</taxon>
        <taxon>Cytophagales</taxon>
        <taxon>Hymenobacteraceae</taxon>
        <taxon>Hymenobacter</taxon>
    </lineage>
</organism>
<comment type="caution">
    <text evidence="1">The sequence shown here is derived from an EMBL/GenBank/DDBJ whole genome shotgun (WGS) entry which is preliminary data.</text>
</comment>
<dbReference type="AlphaFoldDB" id="A0A927GJG8"/>
<protein>
    <submittedName>
        <fullName evidence="1">Uncharacterized protein</fullName>
    </submittedName>
</protein>